<dbReference type="PANTHER" id="PTHR43884">
    <property type="entry name" value="ACYL-COA DEHYDROGENASE"/>
    <property type="match status" value="1"/>
</dbReference>
<evidence type="ECO:0000259" key="6">
    <source>
        <dbReference type="Pfam" id="PF00441"/>
    </source>
</evidence>
<dbReference type="AlphaFoldDB" id="A0A0F9HV11"/>
<keyword evidence="5" id="KW-0560">Oxidoreductase</keyword>
<dbReference type="InterPro" id="IPR009075">
    <property type="entry name" value="AcylCo_DH/oxidase_C"/>
</dbReference>
<dbReference type="SUPFAM" id="SSF47203">
    <property type="entry name" value="Acyl-CoA dehydrogenase C-terminal domain-like"/>
    <property type="match status" value="1"/>
</dbReference>
<dbReference type="InterPro" id="IPR013786">
    <property type="entry name" value="AcylCoA_DH/ox_N"/>
</dbReference>
<evidence type="ECO:0008006" key="10">
    <source>
        <dbReference type="Google" id="ProtNLM"/>
    </source>
</evidence>
<dbReference type="FunFam" id="1.10.540.10:FF:000002">
    <property type="entry name" value="Acyl-CoA dehydrogenase FadE19"/>
    <property type="match status" value="1"/>
</dbReference>
<reference evidence="9" key="1">
    <citation type="journal article" date="2015" name="Nature">
        <title>Complex archaea that bridge the gap between prokaryotes and eukaryotes.</title>
        <authorList>
            <person name="Spang A."/>
            <person name="Saw J.H."/>
            <person name="Jorgensen S.L."/>
            <person name="Zaremba-Niedzwiedzka K."/>
            <person name="Martijn J."/>
            <person name="Lind A.E."/>
            <person name="van Eijk R."/>
            <person name="Schleper C."/>
            <person name="Guy L."/>
            <person name="Ettema T.J."/>
        </authorList>
    </citation>
    <scope>NUCLEOTIDE SEQUENCE</scope>
</reference>
<evidence type="ECO:0000313" key="9">
    <source>
        <dbReference type="EMBL" id="KKM18992.1"/>
    </source>
</evidence>
<proteinExistence type="inferred from homology"/>
<evidence type="ECO:0000256" key="5">
    <source>
        <dbReference type="ARBA" id="ARBA00023002"/>
    </source>
</evidence>
<evidence type="ECO:0000259" key="7">
    <source>
        <dbReference type="Pfam" id="PF02770"/>
    </source>
</evidence>
<dbReference type="Gene3D" id="1.20.140.10">
    <property type="entry name" value="Butyryl-CoA Dehydrogenase, subunit A, domain 3"/>
    <property type="match status" value="1"/>
</dbReference>
<dbReference type="InterPro" id="IPR046373">
    <property type="entry name" value="Acyl-CoA_Oxase/DH_mid-dom_sf"/>
</dbReference>
<dbReference type="Gene3D" id="1.10.540.10">
    <property type="entry name" value="Acyl-CoA dehydrogenase/oxidase, N-terminal domain"/>
    <property type="match status" value="1"/>
</dbReference>
<dbReference type="FunFam" id="1.20.140.10:FF:000004">
    <property type="entry name" value="Acyl-CoA dehydrogenase FadE25"/>
    <property type="match status" value="1"/>
</dbReference>
<dbReference type="InterPro" id="IPR037069">
    <property type="entry name" value="AcylCoA_DH/ox_N_sf"/>
</dbReference>
<evidence type="ECO:0000259" key="8">
    <source>
        <dbReference type="Pfam" id="PF02771"/>
    </source>
</evidence>
<dbReference type="GO" id="GO:0050660">
    <property type="term" value="F:flavin adenine dinucleotide binding"/>
    <property type="evidence" value="ECO:0007669"/>
    <property type="project" value="InterPro"/>
</dbReference>
<keyword evidence="4" id="KW-0274">FAD</keyword>
<comment type="cofactor">
    <cofactor evidence="1">
        <name>FAD</name>
        <dbReference type="ChEBI" id="CHEBI:57692"/>
    </cofactor>
</comment>
<dbReference type="InterPro" id="IPR006091">
    <property type="entry name" value="Acyl-CoA_Oxase/DH_mid-dom"/>
</dbReference>
<dbReference type="PIRSF" id="PIRSF016578">
    <property type="entry name" value="HsaA"/>
    <property type="match status" value="1"/>
</dbReference>
<dbReference type="SUPFAM" id="SSF56645">
    <property type="entry name" value="Acyl-CoA dehydrogenase NM domain-like"/>
    <property type="match status" value="1"/>
</dbReference>
<evidence type="ECO:0000256" key="1">
    <source>
        <dbReference type="ARBA" id="ARBA00001974"/>
    </source>
</evidence>
<evidence type="ECO:0000256" key="2">
    <source>
        <dbReference type="ARBA" id="ARBA00009347"/>
    </source>
</evidence>
<dbReference type="Pfam" id="PF00441">
    <property type="entry name" value="Acyl-CoA_dh_1"/>
    <property type="match status" value="1"/>
</dbReference>
<dbReference type="GO" id="GO:0003995">
    <property type="term" value="F:acyl-CoA dehydrogenase activity"/>
    <property type="evidence" value="ECO:0007669"/>
    <property type="project" value="TreeGrafter"/>
</dbReference>
<dbReference type="FunFam" id="2.40.110.10:FF:000001">
    <property type="entry name" value="Acyl-CoA dehydrogenase, mitochondrial"/>
    <property type="match status" value="1"/>
</dbReference>
<name>A0A0F9HV11_9ZZZZ</name>
<dbReference type="Gene3D" id="2.40.110.10">
    <property type="entry name" value="Butyryl-CoA Dehydrogenase, subunit A, domain 2"/>
    <property type="match status" value="1"/>
</dbReference>
<keyword evidence="3" id="KW-0285">Flavoprotein</keyword>
<organism evidence="9">
    <name type="scientific">marine sediment metagenome</name>
    <dbReference type="NCBI Taxonomy" id="412755"/>
    <lineage>
        <taxon>unclassified sequences</taxon>
        <taxon>metagenomes</taxon>
        <taxon>ecological metagenomes</taxon>
    </lineage>
</organism>
<feature type="domain" description="Acyl-CoA dehydrogenase/oxidase N-terminal" evidence="8">
    <location>
        <begin position="6"/>
        <end position="118"/>
    </location>
</feature>
<protein>
    <recommendedName>
        <fullName evidence="10">Acyl-CoA dehydrogenase</fullName>
    </recommendedName>
</protein>
<evidence type="ECO:0000256" key="3">
    <source>
        <dbReference type="ARBA" id="ARBA00022630"/>
    </source>
</evidence>
<accession>A0A0F9HV11</accession>
<dbReference type="PANTHER" id="PTHR43884:SF12">
    <property type="entry name" value="ISOVALERYL-COA DEHYDROGENASE, MITOCHONDRIAL-RELATED"/>
    <property type="match status" value="1"/>
</dbReference>
<dbReference type="Pfam" id="PF02770">
    <property type="entry name" value="Acyl-CoA_dh_M"/>
    <property type="match status" value="1"/>
</dbReference>
<comment type="similarity">
    <text evidence="2">Belongs to the acyl-CoA dehydrogenase family.</text>
</comment>
<dbReference type="EMBL" id="LAZR01014094">
    <property type="protein sequence ID" value="KKM18992.1"/>
    <property type="molecule type" value="Genomic_DNA"/>
</dbReference>
<dbReference type="Pfam" id="PF02771">
    <property type="entry name" value="Acyl-CoA_dh_N"/>
    <property type="match status" value="1"/>
</dbReference>
<feature type="domain" description="Acyl-CoA oxidase/dehydrogenase middle" evidence="7">
    <location>
        <begin position="122"/>
        <end position="217"/>
    </location>
</feature>
<sequence length="389" mass="42602">MNFELTEDQKLLKAMVRDFAQKEIEPNVKILEDTHEFPREFLDKLGKLGILGMTIPSEYGGTKTDYISLILALEEIARASPSLAVIVSVHCSLFCYSIMKFGNKAQKKKYLPKAAKGEMLGAFSLTEPGAGSDAKNLKTKSIREGNFYILNGTKSWVSTGSEADASIIFASTEIKPGVKKLNAFIVEKNFPGLLASKIEEKMGLHSSLTAEYVLEDCQVPAENLLGEEGKGAAVAFHCLDGSRIGIAAQAVGLADKAIEEGVKYAQQREAFGRKISEFQAIQFMIADMSTQRDAARLLTYKAADLIDKGKPYAKESSMAKLFASEAANKIAYQALQIHGGYGYSKEFLIEQLYRDARAFSIYEGTSEIQRLVIARGVLAAADNNWEATV</sequence>
<feature type="domain" description="Acyl-CoA dehydrogenase/oxidase C-terminal" evidence="6">
    <location>
        <begin position="229"/>
        <end position="378"/>
    </location>
</feature>
<gene>
    <name evidence="9" type="ORF">LCGC14_1660110</name>
</gene>
<evidence type="ECO:0000256" key="4">
    <source>
        <dbReference type="ARBA" id="ARBA00022827"/>
    </source>
</evidence>
<dbReference type="InterPro" id="IPR009100">
    <property type="entry name" value="AcylCoA_DH/oxidase_NM_dom_sf"/>
</dbReference>
<dbReference type="InterPro" id="IPR036250">
    <property type="entry name" value="AcylCo_DH-like_C"/>
</dbReference>
<comment type="caution">
    <text evidence="9">The sequence shown here is derived from an EMBL/GenBank/DDBJ whole genome shotgun (WGS) entry which is preliminary data.</text>
</comment>